<comment type="caution">
    <text evidence="6">The sequence shown here is derived from an EMBL/GenBank/DDBJ whole genome shotgun (WGS) entry which is preliminary data.</text>
</comment>
<dbReference type="InterPro" id="IPR054129">
    <property type="entry name" value="DesT_TetR_C"/>
</dbReference>
<dbReference type="InterPro" id="IPR001647">
    <property type="entry name" value="HTH_TetR"/>
</dbReference>
<dbReference type="GO" id="GO:0000976">
    <property type="term" value="F:transcription cis-regulatory region binding"/>
    <property type="evidence" value="ECO:0007669"/>
    <property type="project" value="TreeGrafter"/>
</dbReference>
<dbReference type="InterPro" id="IPR050109">
    <property type="entry name" value="HTH-type_TetR-like_transc_reg"/>
</dbReference>
<accession>A0A936NF86</accession>
<dbReference type="PANTHER" id="PTHR30055:SF160">
    <property type="entry name" value="TRANSCRIPTIONAL REGULATORY PROTEIN (PROBABLY ASNC-FAMILY)-RELATED"/>
    <property type="match status" value="1"/>
</dbReference>
<dbReference type="PANTHER" id="PTHR30055">
    <property type="entry name" value="HTH-TYPE TRANSCRIPTIONAL REGULATOR RUTR"/>
    <property type="match status" value="1"/>
</dbReference>
<evidence type="ECO:0000313" key="7">
    <source>
        <dbReference type="Proteomes" id="UP000727993"/>
    </source>
</evidence>
<protein>
    <submittedName>
        <fullName evidence="6">TetR/AcrR family transcriptional regulator</fullName>
    </submittedName>
</protein>
<dbReference type="Gene3D" id="1.10.357.10">
    <property type="entry name" value="Tetracycline Repressor, domain 2"/>
    <property type="match status" value="1"/>
</dbReference>
<dbReference type="FunFam" id="1.10.10.60:FF:000141">
    <property type="entry name" value="TetR family transcriptional regulator"/>
    <property type="match status" value="1"/>
</dbReference>
<dbReference type="Pfam" id="PF21943">
    <property type="entry name" value="TetR_C_46"/>
    <property type="match status" value="1"/>
</dbReference>
<evidence type="ECO:0000259" key="5">
    <source>
        <dbReference type="PROSITE" id="PS50977"/>
    </source>
</evidence>
<evidence type="ECO:0000256" key="3">
    <source>
        <dbReference type="ARBA" id="ARBA00023163"/>
    </source>
</evidence>
<dbReference type="InterPro" id="IPR023772">
    <property type="entry name" value="DNA-bd_HTH_TetR-type_CS"/>
</dbReference>
<dbReference type="InterPro" id="IPR036271">
    <property type="entry name" value="Tet_transcr_reg_TetR-rel_C_sf"/>
</dbReference>
<dbReference type="PROSITE" id="PS50977">
    <property type="entry name" value="HTH_TETR_2"/>
    <property type="match status" value="1"/>
</dbReference>
<dbReference type="Proteomes" id="UP000727993">
    <property type="component" value="Unassembled WGS sequence"/>
</dbReference>
<keyword evidence="2 4" id="KW-0238">DNA-binding</keyword>
<dbReference type="PROSITE" id="PS01081">
    <property type="entry name" value="HTH_TETR_1"/>
    <property type="match status" value="1"/>
</dbReference>
<dbReference type="GO" id="GO:0045892">
    <property type="term" value="P:negative regulation of DNA-templated transcription"/>
    <property type="evidence" value="ECO:0007669"/>
    <property type="project" value="UniProtKB-ARBA"/>
</dbReference>
<dbReference type="EMBL" id="JADJZA010000007">
    <property type="protein sequence ID" value="MBK9297891.1"/>
    <property type="molecule type" value="Genomic_DNA"/>
</dbReference>
<keyword evidence="3" id="KW-0804">Transcription</keyword>
<feature type="DNA-binding region" description="H-T-H motif" evidence="4">
    <location>
        <begin position="29"/>
        <end position="48"/>
    </location>
</feature>
<name>A0A936NF86_9ACTN</name>
<evidence type="ECO:0000256" key="1">
    <source>
        <dbReference type="ARBA" id="ARBA00023015"/>
    </source>
</evidence>
<dbReference type="SUPFAM" id="SSF46689">
    <property type="entry name" value="Homeodomain-like"/>
    <property type="match status" value="1"/>
</dbReference>
<dbReference type="AlphaFoldDB" id="A0A936NF86"/>
<evidence type="ECO:0000256" key="2">
    <source>
        <dbReference type="ARBA" id="ARBA00023125"/>
    </source>
</evidence>
<dbReference type="GO" id="GO:0003700">
    <property type="term" value="F:DNA-binding transcription factor activity"/>
    <property type="evidence" value="ECO:0007669"/>
    <property type="project" value="TreeGrafter"/>
</dbReference>
<sequence>MRLPAAARRRQLLGVALDIFGERGFHATSMNDLAEAAGVTKPVLYQHFSSKRELFLELLAEIGADLSSVIAKATVDQSSTRQQLEHGFDAYFAWVDHNRAAFDLLFSAGTRREPDFLAAAHRVEDAIADLVADNIVISGLTRERRVLLAHGIVGMAESTCRRWIAKPASIDHAELAAQVSELVWFGLRGIRAAELPDHPADPRR</sequence>
<organism evidence="6 7">
    <name type="scientific">Candidatus Neomicrothrix subdominans</name>
    <dbReference type="NCBI Taxonomy" id="2954438"/>
    <lineage>
        <taxon>Bacteria</taxon>
        <taxon>Bacillati</taxon>
        <taxon>Actinomycetota</taxon>
        <taxon>Acidimicrobiia</taxon>
        <taxon>Acidimicrobiales</taxon>
        <taxon>Microthrixaceae</taxon>
        <taxon>Candidatus Neomicrothrix</taxon>
    </lineage>
</organism>
<evidence type="ECO:0000313" key="6">
    <source>
        <dbReference type="EMBL" id="MBK9297891.1"/>
    </source>
</evidence>
<gene>
    <name evidence="6" type="ORF">IPN02_13875</name>
</gene>
<proteinExistence type="predicted"/>
<dbReference type="Pfam" id="PF00440">
    <property type="entry name" value="TetR_N"/>
    <property type="match status" value="1"/>
</dbReference>
<evidence type="ECO:0000256" key="4">
    <source>
        <dbReference type="PROSITE-ProRule" id="PRU00335"/>
    </source>
</evidence>
<feature type="domain" description="HTH tetR-type" evidence="5">
    <location>
        <begin position="6"/>
        <end position="66"/>
    </location>
</feature>
<dbReference type="PRINTS" id="PR00455">
    <property type="entry name" value="HTHTETR"/>
</dbReference>
<dbReference type="InterPro" id="IPR009057">
    <property type="entry name" value="Homeodomain-like_sf"/>
</dbReference>
<keyword evidence="1" id="KW-0805">Transcription regulation</keyword>
<dbReference type="SUPFAM" id="SSF48498">
    <property type="entry name" value="Tetracyclin repressor-like, C-terminal domain"/>
    <property type="match status" value="1"/>
</dbReference>
<reference evidence="6 7" key="1">
    <citation type="submission" date="2020-10" db="EMBL/GenBank/DDBJ databases">
        <title>Connecting structure to function with the recovery of over 1000 high-quality activated sludge metagenome-assembled genomes encoding full-length rRNA genes using long-read sequencing.</title>
        <authorList>
            <person name="Singleton C.M."/>
            <person name="Petriglieri F."/>
            <person name="Kristensen J.M."/>
            <person name="Kirkegaard R.H."/>
            <person name="Michaelsen T.Y."/>
            <person name="Andersen M.H."/>
            <person name="Karst S.M."/>
            <person name="Dueholm M.S."/>
            <person name="Nielsen P.H."/>
            <person name="Albertsen M."/>
        </authorList>
    </citation>
    <scope>NUCLEOTIDE SEQUENCE [LARGE SCALE GENOMIC DNA]</scope>
    <source>
        <strain evidence="6">Lyne_18-Q3-R50-59_MAXAC.006</strain>
    </source>
</reference>